<evidence type="ECO:0000259" key="5">
    <source>
        <dbReference type="SMART" id="SM00835"/>
    </source>
</evidence>
<dbReference type="Gene3D" id="2.60.120.10">
    <property type="entry name" value="Jelly Rolls"/>
    <property type="match status" value="1"/>
</dbReference>
<evidence type="ECO:0000313" key="6">
    <source>
        <dbReference type="EMBL" id="MCL7040252.1"/>
    </source>
</evidence>
<dbReference type="Proteomes" id="UP001177140">
    <property type="component" value="Unassembled WGS sequence"/>
</dbReference>
<dbReference type="InterPro" id="IPR011051">
    <property type="entry name" value="RmlC_Cupin_sf"/>
</dbReference>
<sequence>MHKLPILRFLGMSAEKGNLHPVKSHSYTTLEDEWAHCTQHFVGSKGNTLFDGRVRQGDMFVVPQFFTAIKRAGENELEWVNFQTSFMPMESPIAGSTSVFKGMPLEIITNSYQVSYSDARALKFNREEHVKLVPPPPTTS</sequence>
<dbReference type="Pfam" id="PF00190">
    <property type="entry name" value="Cupin_1"/>
    <property type="match status" value="1"/>
</dbReference>
<evidence type="ECO:0000256" key="4">
    <source>
        <dbReference type="ARBA" id="ARBA00023157"/>
    </source>
</evidence>
<keyword evidence="2" id="KW-0758">Storage protein</keyword>
<dbReference type="AlphaFoldDB" id="A0AA41VFE0"/>
<dbReference type="InterPro" id="IPR014710">
    <property type="entry name" value="RmlC-like_jellyroll"/>
</dbReference>
<evidence type="ECO:0000256" key="2">
    <source>
        <dbReference type="ARBA" id="ARBA00022761"/>
    </source>
</evidence>
<evidence type="ECO:0000256" key="1">
    <source>
        <dbReference type="ARBA" id="ARBA00007178"/>
    </source>
</evidence>
<keyword evidence="4" id="KW-1015">Disulfide bond</keyword>
<dbReference type="InterPro" id="IPR006044">
    <property type="entry name" value="11S_seedstore_pln"/>
</dbReference>
<comment type="caution">
    <text evidence="6">The sequence shown here is derived from an EMBL/GenBank/DDBJ whole genome shotgun (WGS) entry which is preliminary data.</text>
</comment>
<accession>A0AA41VFE0</accession>
<dbReference type="EMBL" id="JAJJMA010210252">
    <property type="protein sequence ID" value="MCL7040252.1"/>
    <property type="molecule type" value="Genomic_DNA"/>
</dbReference>
<protein>
    <recommendedName>
        <fullName evidence="5">Cupin type-1 domain-containing protein</fullName>
    </recommendedName>
</protein>
<evidence type="ECO:0000256" key="3">
    <source>
        <dbReference type="ARBA" id="ARBA00023129"/>
    </source>
</evidence>
<dbReference type="SUPFAM" id="SSF51182">
    <property type="entry name" value="RmlC-like cupins"/>
    <property type="match status" value="1"/>
</dbReference>
<feature type="domain" description="Cupin type-1" evidence="5">
    <location>
        <begin position="2"/>
        <end position="120"/>
    </location>
</feature>
<keyword evidence="3" id="KW-0708">Seed storage protein</keyword>
<dbReference type="PANTHER" id="PTHR31189:SF54">
    <property type="entry name" value="11S GLOBULIN SEED STORAGE PROTEIN 2-LIKE"/>
    <property type="match status" value="1"/>
</dbReference>
<name>A0AA41VFE0_PAPNU</name>
<keyword evidence="7" id="KW-1185">Reference proteome</keyword>
<proteinExistence type="inferred from homology"/>
<dbReference type="PRINTS" id="PR00439">
    <property type="entry name" value="11SGLOBULIN"/>
</dbReference>
<dbReference type="PANTHER" id="PTHR31189">
    <property type="entry name" value="OS03G0336100 PROTEIN-RELATED"/>
    <property type="match status" value="1"/>
</dbReference>
<reference evidence="6" key="1">
    <citation type="submission" date="2022-03" db="EMBL/GenBank/DDBJ databases">
        <title>A functionally conserved STORR gene fusion in Papaver species that diverged 16.8 million years ago.</title>
        <authorList>
            <person name="Catania T."/>
        </authorList>
    </citation>
    <scope>NUCLEOTIDE SEQUENCE</scope>
    <source>
        <strain evidence="6">S-191538</strain>
    </source>
</reference>
<dbReference type="InterPro" id="IPR050253">
    <property type="entry name" value="Seed_Storage-Functional"/>
</dbReference>
<dbReference type="GO" id="GO:0045735">
    <property type="term" value="F:nutrient reservoir activity"/>
    <property type="evidence" value="ECO:0007669"/>
    <property type="project" value="UniProtKB-KW"/>
</dbReference>
<evidence type="ECO:0000313" key="7">
    <source>
        <dbReference type="Proteomes" id="UP001177140"/>
    </source>
</evidence>
<gene>
    <name evidence="6" type="ORF">MKW94_004338</name>
</gene>
<organism evidence="6 7">
    <name type="scientific">Papaver nudicaule</name>
    <name type="common">Iceland poppy</name>
    <dbReference type="NCBI Taxonomy" id="74823"/>
    <lineage>
        <taxon>Eukaryota</taxon>
        <taxon>Viridiplantae</taxon>
        <taxon>Streptophyta</taxon>
        <taxon>Embryophyta</taxon>
        <taxon>Tracheophyta</taxon>
        <taxon>Spermatophyta</taxon>
        <taxon>Magnoliopsida</taxon>
        <taxon>Ranunculales</taxon>
        <taxon>Papaveraceae</taxon>
        <taxon>Papaveroideae</taxon>
        <taxon>Papaver</taxon>
    </lineage>
</organism>
<dbReference type="InterPro" id="IPR006045">
    <property type="entry name" value="Cupin_1"/>
</dbReference>
<dbReference type="SMART" id="SM00835">
    <property type="entry name" value="Cupin_1"/>
    <property type="match status" value="1"/>
</dbReference>
<comment type="similarity">
    <text evidence="1">Belongs to the 11S seed storage protein (globulins) family.</text>
</comment>